<evidence type="ECO:0000313" key="2">
    <source>
        <dbReference type="Proteomes" id="UP001056120"/>
    </source>
</evidence>
<dbReference type="Proteomes" id="UP001056120">
    <property type="component" value="Linkage Group LG20"/>
</dbReference>
<name>A0ACB9D5X0_9ASTR</name>
<organism evidence="1 2">
    <name type="scientific">Smallanthus sonchifolius</name>
    <dbReference type="NCBI Taxonomy" id="185202"/>
    <lineage>
        <taxon>Eukaryota</taxon>
        <taxon>Viridiplantae</taxon>
        <taxon>Streptophyta</taxon>
        <taxon>Embryophyta</taxon>
        <taxon>Tracheophyta</taxon>
        <taxon>Spermatophyta</taxon>
        <taxon>Magnoliopsida</taxon>
        <taxon>eudicotyledons</taxon>
        <taxon>Gunneridae</taxon>
        <taxon>Pentapetalae</taxon>
        <taxon>asterids</taxon>
        <taxon>campanulids</taxon>
        <taxon>Asterales</taxon>
        <taxon>Asteraceae</taxon>
        <taxon>Asteroideae</taxon>
        <taxon>Heliantheae alliance</taxon>
        <taxon>Millerieae</taxon>
        <taxon>Smallanthus</taxon>
    </lineage>
</organism>
<protein>
    <submittedName>
        <fullName evidence="1">Uncharacterized protein</fullName>
    </submittedName>
</protein>
<accession>A0ACB9D5X0</accession>
<evidence type="ECO:0000313" key="1">
    <source>
        <dbReference type="EMBL" id="KAI3741868.1"/>
    </source>
</evidence>
<reference evidence="2" key="1">
    <citation type="journal article" date="2022" name="Mol. Ecol. Resour.">
        <title>The genomes of chicory, endive, great burdock and yacon provide insights into Asteraceae palaeo-polyploidization history and plant inulin production.</title>
        <authorList>
            <person name="Fan W."/>
            <person name="Wang S."/>
            <person name="Wang H."/>
            <person name="Wang A."/>
            <person name="Jiang F."/>
            <person name="Liu H."/>
            <person name="Zhao H."/>
            <person name="Xu D."/>
            <person name="Zhang Y."/>
        </authorList>
    </citation>
    <scope>NUCLEOTIDE SEQUENCE [LARGE SCALE GENOMIC DNA]</scope>
    <source>
        <strain evidence="2">cv. Yunnan</strain>
    </source>
</reference>
<reference evidence="1 2" key="2">
    <citation type="journal article" date="2022" name="Mol. Ecol. Resour.">
        <title>The genomes of chicory, endive, great burdock and yacon provide insights into Asteraceae paleo-polyploidization history and plant inulin production.</title>
        <authorList>
            <person name="Fan W."/>
            <person name="Wang S."/>
            <person name="Wang H."/>
            <person name="Wang A."/>
            <person name="Jiang F."/>
            <person name="Liu H."/>
            <person name="Zhao H."/>
            <person name="Xu D."/>
            <person name="Zhang Y."/>
        </authorList>
    </citation>
    <scope>NUCLEOTIDE SEQUENCE [LARGE SCALE GENOMIC DNA]</scope>
    <source>
        <strain evidence="2">cv. Yunnan</strain>
        <tissue evidence="1">Leaves</tissue>
    </source>
</reference>
<dbReference type="EMBL" id="CM042037">
    <property type="protein sequence ID" value="KAI3741868.1"/>
    <property type="molecule type" value="Genomic_DNA"/>
</dbReference>
<keyword evidence="2" id="KW-1185">Reference proteome</keyword>
<proteinExistence type="predicted"/>
<sequence>MAPVVCQGLQSCFLEPRLTESIVLTPKLSSKPTQLEQKPELEANSNNGESVNKNNGWGFFNVLENPTSKHAENEEVYVHPMVKRSASALSTMSLEMCTESLGTETGSDVSESSDEFNWEERERFGRLLRSKAHNFDRKMMSHLKGRGGGFPPPLTSISGLDGTVKVRPHREVGRLVIKAESVSDCGTKFEVERSNGRLSLSLLRECCVNAETGRAKIKNERGEEECRDSDVEEEGGPGWWEMDGNRRKASSKTKIRSQKRKPLLQNSVDSFEESESTEFALTKCKDGGNENKGIGNWSLFRVVIS</sequence>
<gene>
    <name evidence="1" type="ORF">L1987_59546</name>
</gene>
<comment type="caution">
    <text evidence="1">The sequence shown here is derived from an EMBL/GenBank/DDBJ whole genome shotgun (WGS) entry which is preliminary data.</text>
</comment>